<reference evidence="1 2" key="1">
    <citation type="submission" date="2023-01" db="EMBL/GenBank/DDBJ databases">
        <title>Analysis of 21 Apiospora genomes using comparative genomics revels a genus with tremendous synthesis potential of carbohydrate active enzymes and secondary metabolites.</title>
        <authorList>
            <person name="Sorensen T."/>
        </authorList>
    </citation>
    <scope>NUCLEOTIDE SEQUENCE [LARGE SCALE GENOMIC DNA]</scope>
    <source>
        <strain evidence="1 2">CBS 135458</strain>
    </source>
</reference>
<comment type="caution">
    <text evidence="1">The sequence shown here is derived from an EMBL/GenBank/DDBJ whole genome shotgun (WGS) entry which is preliminary data.</text>
</comment>
<dbReference type="RefSeq" id="XP_066709866.1">
    <property type="nucleotide sequence ID" value="XM_066864905.1"/>
</dbReference>
<name>A0ABR1T8W6_9PEZI</name>
<organism evidence="1 2">
    <name type="scientific">Apiospora phragmitis</name>
    <dbReference type="NCBI Taxonomy" id="2905665"/>
    <lineage>
        <taxon>Eukaryota</taxon>
        <taxon>Fungi</taxon>
        <taxon>Dikarya</taxon>
        <taxon>Ascomycota</taxon>
        <taxon>Pezizomycotina</taxon>
        <taxon>Sordariomycetes</taxon>
        <taxon>Xylariomycetidae</taxon>
        <taxon>Amphisphaeriales</taxon>
        <taxon>Apiosporaceae</taxon>
        <taxon>Apiospora</taxon>
    </lineage>
</organism>
<keyword evidence="2" id="KW-1185">Reference proteome</keyword>
<dbReference type="Proteomes" id="UP001480595">
    <property type="component" value="Unassembled WGS sequence"/>
</dbReference>
<sequence length="73" mass="8284">MARKAELDDSVLKGGNIKVTPERALGFENRGFEIVLATDLAEVHSVAEEDSTHEGRLLWPWNRWLQLVLVSRL</sequence>
<dbReference type="EMBL" id="JAQQWL010000013">
    <property type="protein sequence ID" value="KAK8043013.1"/>
    <property type="molecule type" value="Genomic_DNA"/>
</dbReference>
<evidence type="ECO:0000313" key="1">
    <source>
        <dbReference type="EMBL" id="KAK8043013.1"/>
    </source>
</evidence>
<proteinExistence type="predicted"/>
<accession>A0ABR1T8W6</accession>
<protein>
    <submittedName>
        <fullName evidence="1">Uncharacterized protein</fullName>
    </submittedName>
</protein>
<evidence type="ECO:0000313" key="2">
    <source>
        <dbReference type="Proteomes" id="UP001480595"/>
    </source>
</evidence>
<gene>
    <name evidence="1" type="ORF">PG994_013496</name>
</gene>
<dbReference type="GeneID" id="92097968"/>